<dbReference type="EMBL" id="CP035807">
    <property type="protein sequence ID" value="QEN04455.1"/>
    <property type="molecule type" value="Genomic_DNA"/>
</dbReference>
<feature type="domain" description="Solute-binding protein family 3/N-terminal" evidence="1">
    <location>
        <begin position="24"/>
        <end position="244"/>
    </location>
</feature>
<dbReference type="Pfam" id="PF00497">
    <property type="entry name" value="SBP_bac_3"/>
    <property type="match status" value="1"/>
</dbReference>
<dbReference type="Proteomes" id="UP000323824">
    <property type="component" value="Chromosome"/>
</dbReference>
<name>A0A5C1Q8R8_9SPIO</name>
<dbReference type="OrthoDB" id="245568at2"/>
<reference evidence="2 3" key="1">
    <citation type="submission" date="2019-02" db="EMBL/GenBank/DDBJ databases">
        <authorList>
            <person name="Fomenkov A."/>
            <person name="Dubinina G."/>
            <person name="Grabovich M."/>
            <person name="Vincze T."/>
            <person name="Roberts R.J."/>
        </authorList>
    </citation>
    <scope>NUCLEOTIDE SEQUENCE [LARGE SCALE GENOMIC DNA]</scope>
    <source>
        <strain evidence="2 3">P</strain>
    </source>
</reference>
<dbReference type="InterPro" id="IPR001638">
    <property type="entry name" value="Solute-binding_3/MltF_N"/>
</dbReference>
<organism evidence="2 3">
    <name type="scientific">Thiospirochaeta perfilievii</name>
    <dbReference type="NCBI Taxonomy" id="252967"/>
    <lineage>
        <taxon>Bacteria</taxon>
        <taxon>Pseudomonadati</taxon>
        <taxon>Spirochaetota</taxon>
        <taxon>Spirochaetia</taxon>
        <taxon>Spirochaetales</taxon>
        <taxon>Spirochaetaceae</taxon>
        <taxon>Thiospirochaeta</taxon>
    </lineage>
</organism>
<proteinExistence type="predicted"/>
<keyword evidence="3" id="KW-1185">Reference proteome</keyword>
<reference evidence="2 3" key="2">
    <citation type="submission" date="2019-09" db="EMBL/GenBank/DDBJ databases">
        <title>Complete Genome Sequence and Methylome Analysis of free living Spirochaetas.</title>
        <authorList>
            <person name="Leshcheva N."/>
            <person name="Mikheeva N."/>
        </authorList>
    </citation>
    <scope>NUCLEOTIDE SEQUENCE [LARGE SCALE GENOMIC DNA]</scope>
    <source>
        <strain evidence="2 3">P</strain>
    </source>
</reference>
<dbReference type="SUPFAM" id="SSF53850">
    <property type="entry name" value="Periplasmic binding protein-like II"/>
    <property type="match status" value="1"/>
</dbReference>
<evidence type="ECO:0000313" key="3">
    <source>
        <dbReference type="Proteomes" id="UP000323824"/>
    </source>
</evidence>
<protein>
    <submittedName>
        <fullName evidence="2">Transporter substrate-binding domain-containing protein</fullName>
    </submittedName>
</protein>
<dbReference type="AlphaFoldDB" id="A0A5C1Q8R8"/>
<evidence type="ECO:0000259" key="1">
    <source>
        <dbReference type="Pfam" id="PF00497"/>
    </source>
</evidence>
<evidence type="ECO:0000313" key="2">
    <source>
        <dbReference type="EMBL" id="QEN04455.1"/>
    </source>
</evidence>
<sequence length="249" mass="28663">MVKSIMTILLLTISPIISYSYNVVMGVDYSIPPYVIKDEDRGVEVDLLVESFKSVGITVELQYLPLLREFKALAEGSIDGMINVRENLVEDIYLSDVVITFNNVLVSLKESNYPETFPISFIKDKYIIAFQRAPEIIGEGLEIVTKNSSKYSETANQINQIYRLYTNRGADLIIIDENIFKYFKVIAEDRLGSLKDKEVVIHRIFKPTVYRFGFRTKKIRDDFNVGLSNIKKSGLYLEIFRRYGIEPIK</sequence>
<dbReference type="RefSeq" id="WP_149567702.1">
    <property type="nucleotide sequence ID" value="NZ_CP035807.1"/>
</dbReference>
<dbReference type="KEGG" id="sper:EW093_06995"/>
<accession>A0A5C1Q8R8</accession>
<dbReference type="Gene3D" id="3.40.190.10">
    <property type="entry name" value="Periplasmic binding protein-like II"/>
    <property type="match status" value="2"/>
</dbReference>
<gene>
    <name evidence="2" type="ORF">EW093_06995</name>
</gene>